<dbReference type="Gene3D" id="1.10.10.1320">
    <property type="entry name" value="Anti-sigma factor, zinc-finger domain"/>
    <property type="match status" value="1"/>
</dbReference>
<evidence type="ECO:0000256" key="4">
    <source>
        <dbReference type="SAM" id="Phobius"/>
    </source>
</evidence>
<organism evidence="6 7">
    <name type="scientific">Clavibacter michiganensis</name>
    <dbReference type="NCBI Taxonomy" id="28447"/>
    <lineage>
        <taxon>Bacteria</taxon>
        <taxon>Bacillati</taxon>
        <taxon>Actinomycetota</taxon>
        <taxon>Actinomycetes</taxon>
        <taxon>Micrococcales</taxon>
        <taxon>Microbacteriaceae</taxon>
        <taxon>Clavibacter</taxon>
    </lineage>
</organism>
<feature type="compositionally biased region" description="Basic residues" evidence="3">
    <location>
        <begin position="97"/>
        <end position="106"/>
    </location>
</feature>
<keyword evidence="2" id="KW-0804">Transcription</keyword>
<feature type="domain" description="Putative zinc-finger" evidence="5">
    <location>
        <begin position="14"/>
        <end position="38"/>
    </location>
</feature>
<keyword evidence="4" id="KW-1133">Transmembrane helix</keyword>
<name>A0A251XPL0_9MICO</name>
<evidence type="ECO:0000313" key="7">
    <source>
        <dbReference type="Proteomes" id="UP000195106"/>
    </source>
</evidence>
<dbReference type="Proteomes" id="UP000195106">
    <property type="component" value="Unassembled WGS sequence"/>
</dbReference>
<feature type="region of interest" description="Disordered" evidence="3">
    <location>
        <begin position="67"/>
        <end position="110"/>
    </location>
</feature>
<feature type="transmembrane region" description="Helical" evidence="4">
    <location>
        <begin position="120"/>
        <end position="140"/>
    </location>
</feature>
<reference evidence="6 7" key="1">
    <citation type="submission" date="2016-08" db="EMBL/GenBank/DDBJ databases">
        <title>Genome sequence of Clavibacter michiganensis spp. strain CASJ009.</title>
        <authorList>
            <person name="Thapa S.P."/>
            <person name="Coaker G."/>
        </authorList>
    </citation>
    <scope>NUCLEOTIDE SEQUENCE [LARGE SCALE GENOMIC DNA]</scope>
    <source>
        <strain evidence="6">CASJ009</strain>
    </source>
</reference>
<gene>
    <name evidence="6" type="primary">rslA</name>
    <name evidence="6" type="ORF">CMsap09_01040</name>
</gene>
<dbReference type="EMBL" id="MDHJ01000001">
    <property type="protein sequence ID" value="OUE07502.1"/>
    <property type="molecule type" value="Genomic_DNA"/>
</dbReference>
<keyword evidence="4" id="KW-0812">Transmembrane</keyword>
<dbReference type="InterPro" id="IPR027383">
    <property type="entry name" value="Znf_put"/>
</dbReference>
<dbReference type="AlphaFoldDB" id="A0A251XPL0"/>
<sequence length="268" mass="27626">MNDRAADIHEWDAAYVLGSLSATDRALFEAHLEGCDACMRSLAELSGLPGVLRMLPVEDALALMDEPDAPAATPHAPEPQGEAALPAPAPVPTSHRVPPRRRRPRTRPVGVPLTRRMGGWILAAAAVALLAGGAALGSALRAGVSVPVADPTPAATATVDPSDGLPADAVSMRSELDDAVTAQLAVTEKPYGTRFDWSCEYAGGGAGLGAYDLVAIAQDGTRTVVASWGAGEAEAKQLAATSSIPIDRIRSVEITPSDSDVVLASRDL</sequence>
<dbReference type="Pfam" id="PF13490">
    <property type="entry name" value="zf-HC2"/>
    <property type="match status" value="1"/>
</dbReference>
<keyword evidence="4" id="KW-0472">Membrane</keyword>
<proteinExistence type="predicted"/>
<comment type="caution">
    <text evidence="6">The sequence shown here is derived from an EMBL/GenBank/DDBJ whole genome shotgun (WGS) entry which is preliminary data.</text>
</comment>
<evidence type="ECO:0000259" key="5">
    <source>
        <dbReference type="Pfam" id="PF13490"/>
    </source>
</evidence>
<evidence type="ECO:0000256" key="2">
    <source>
        <dbReference type="ARBA" id="ARBA00023163"/>
    </source>
</evidence>
<dbReference type="InterPro" id="IPR041916">
    <property type="entry name" value="Anti_sigma_zinc_sf"/>
</dbReference>
<accession>A0A251XPL0</accession>
<protein>
    <submittedName>
        <fullName evidence="6">Anti-sigma-L factor RslA</fullName>
    </submittedName>
</protein>
<evidence type="ECO:0000256" key="3">
    <source>
        <dbReference type="SAM" id="MobiDB-lite"/>
    </source>
</evidence>
<evidence type="ECO:0000313" key="6">
    <source>
        <dbReference type="EMBL" id="OUE07502.1"/>
    </source>
</evidence>
<keyword evidence="1" id="KW-0805">Transcription regulation</keyword>
<evidence type="ECO:0000256" key="1">
    <source>
        <dbReference type="ARBA" id="ARBA00023015"/>
    </source>
</evidence>